<dbReference type="WBParaSite" id="BXY_0046100.1">
    <property type="protein sequence ID" value="BXY_0046100.1"/>
    <property type="gene ID" value="BXY_0046100"/>
</dbReference>
<feature type="chain" id="PRO_5009304232" evidence="1">
    <location>
        <begin position="20"/>
        <end position="110"/>
    </location>
</feature>
<feature type="signal peptide" evidence="1">
    <location>
        <begin position="1"/>
        <end position="19"/>
    </location>
</feature>
<name>A0A1I7RID2_BURXY</name>
<evidence type="ECO:0000313" key="2">
    <source>
        <dbReference type="Proteomes" id="UP000095284"/>
    </source>
</evidence>
<dbReference type="Proteomes" id="UP000095284">
    <property type="component" value="Unplaced"/>
</dbReference>
<proteinExistence type="predicted"/>
<evidence type="ECO:0000313" key="3">
    <source>
        <dbReference type="WBParaSite" id="BXY_0046100.1"/>
    </source>
</evidence>
<evidence type="ECO:0000256" key="1">
    <source>
        <dbReference type="SAM" id="SignalP"/>
    </source>
</evidence>
<accession>A0A1I7RID2</accession>
<dbReference type="AlphaFoldDB" id="A0A1I7RID2"/>
<reference evidence="3" key="1">
    <citation type="submission" date="2016-11" db="UniProtKB">
        <authorList>
            <consortium name="WormBaseParasite"/>
        </authorList>
    </citation>
    <scope>IDENTIFICATION</scope>
</reference>
<organism evidence="2 3">
    <name type="scientific">Bursaphelenchus xylophilus</name>
    <name type="common">Pinewood nematode worm</name>
    <name type="synonym">Aphelenchoides xylophilus</name>
    <dbReference type="NCBI Taxonomy" id="6326"/>
    <lineage>
        <taxon>Eukaryota</taxon>
        <taxon>Metazoa</taxon>
        <taxon>Ecdysozoa</taxon>
        <taxon>Nematoda</taxon>
        <taxon>Chromadorea</taxon>
        <taxon>Rhabditida</taxon>
        <taxon>Tylenchina</taxon>
        <taxon>Tylenchomorpha</taxon>
        <taxon>Aphelenchoidea</taxon>
        <taxon>Aphelenchoididae</taxon>
        <taxon>Bursaphelenchus</taxon>
    </lineage>
</organism>
<keyword evidence="1" id="KW-0732">Signal</keyword>
<sequence length="110" mass="12335">MKAVCLVFIAFAFATAVSAESPLYKVCKAYIVFQSLEKEEGTCGQKYTEEDKKRCIMFEEMAKTPPSQPVAYVALLSGLLSCRYLKCELKEEYCESNKATYEKFAPGDGQ</sequence>
<protein>
    <submittedName>
        <fullName evidence="3">Uncharacterized protein</fullName>
    </submittedName>
</protein>